<evidence type="ECO:0000313" key="2">
    <source>
        <dbReference type="Proteomes" id="UP000261295"/>
    </source>
</evidence>
<proteinExistence type="predicted"/>
<evidence type="ECO:0000313" key="1">
    <source>
        <dbReference type="EMBL" id="RGM57024.1"/>
    </source>
</evidence>
<dbReference type="Proteomes" id="UP000261295">
    <property type="component" value="Unassembled WGS sequence"/>
</dbReference>
<sequence length="79" mass="9306">MNLYKNKNVSDTIFKSGCKNITFFKMKISFSSFYYNLSTPFSICSHPCTHLPDNTRQIYEIIITLNFQCIKQKDAVNYF</sequence>
<gene>
    <name evidence="1" type="ORF">DXC07_05690</name>
</gene>
<dbReference type="EMBL" id="QSTL01000003">
    <property type="protein sequence ID" value="RGM57024.1"/>
    <property type="molecule type" value="Genomic_DNA"/>
</dbReference>
<accession>A0A3E4XP04</accession>
<reference evidence="1 2" key="1">
    <citation type="submission" date="2018-08" db="EMBL/GenBank/DDBJ databases">
        <title>A genome reference for cultivated species of the human gut microbiota.</title>
        <authorList>
            <person name="Zou Y."/>
            <person name="Xue W."/>
            <person name="Luo G."/>
        </authorList>
    </citation>
    <scope>NUCLEOTIDE SEQUENCE [LARGE SCALE GENOMIC DNA]</scope>
    <source>
        <strain evidence="1 2">OM07-9</strain>
    </source>
</reference>
<name>A0A3E4XP04_BACUN</name>
<dbReference type="AlphaFoldDB" id="A0A3E4XP04"/>
<comment type="caution">
    <text evidence="1">The sequence shown here is derived from an EMBL/GenBank/DDBJ whole genome shotgun (WGS) entry which is preliminary data.</text>
</comment>
<protein>
    <submittedName>
        <fullName evidence="1">Uncharacterized protein</fullName>
    </submittedName>
</protein>
<organism evidence="1 2">
    <name type="scientific">Bacteroides uniformis</name>
    <dbReference type="NCBI Taxonomy" id="820"/>
    <lineage>
        <taxon>Bacteria</taxon>
        <taxon>Pseudomonadati</taxon>
        <taxon>Bacteroidota</taxon>
        <taxon>Bacteroidia</taxon>
        <taxon>Bacteroidales</taxon>
        <taxon>Bacteroidaceae</taxon>
        <taxon>Bacteroides</taxon>
    </lineage>
</organism>